<keyword evidence="1" id="KW-0472">Membrane</keyword>
<name>A0AA86R9J5_9EUKA</name>
<dbReference type="EMBL" id="CATOUU010001103">
    <property type="protein sequence ID" value="CAI9972067.1"/>
    <property type="molecule type" value="Genomic_DNA"/>
</dbReference>
<keyword evidence="1" id="KW-0812">Transmembrane</keyword>
<sequence>MKCWVVLYGDDQAILLVLRHNGTVHEKSMNTLTNLPVIIDSFLSKHCCLAVTNGKAKLRYTSLFTNALHDDQYNMVRRENATRRRLRKRHLDSRVGSIAIRPRWIRWARSGYQQLKTWSMSEMISKILLIFIKFKCIILYIIIIILQYVQINLLL</sequence>
<gene>
    <name evidence="3" type="ORF">HINF_LOCUS48068</name>
    <name evidence="2" type="ORF">HINF_LOCUS59712</name>
</gene>
<dbReference type="EMBL" id="CAXDID020000219">
    <property type="protein sequence ID" value="CAL6058178.1"/>
    <property type="molecule type" value="Genomic_DNA"/>
</dbReference>
<reference evidence="2" key="1">
    <citation type="submission" date="2023-06" db="EMBL/GenBank/DDBJ databases">
        <authorList>
            <person name="Kurt Z."/>
        </authorList>
    </citation>
    <scope>NUCLEOTIDE SEQUENCE</scope>
</reference>
<organism evidence="2">
    <name type="scientific">Hexamita inflata</name>
    <dbReference type="NCBI Taxonomy" id="28002"/>
    <lineage>
        <taxon>Eukaryota</taxon>
        <taxon>Metamonada</taxon>
        <taxon>Diplomonadida</taxon>
        <taxon>Hexamitidae</taxon>
        <taxon>Hexamitinae</taxon>
        <taxon>Hexamita</taxon>
    </lineage>
</organism>
<dbReference type="AlphaFoldDB" id="A0AA86R9J5"/>
<proteinExistence type="predicted"/>
<comment type="caution">
    <text evidence="2">The sequence shown here is derived from an EMBL/GenBank/DDBJ whole genome shotgun (WGS) entry which is preliminary data.</text>
</comment>
<keyword evidence="4" id="KW-1185">Reference proteome</keyword>
<feature type="transmembrane region" description="Helical" evidence="1">
    <location>
        <begin position="127"/>
        <end position="149"/>
    </location>
</feature>
<evidence type="ECO:0000313" key="3">
    <source>
        <dbReference type="EMBL" id="CAL6058178.1"/>
    </source>
</evidence>
<evidence type="ECO:0000256" key="1">
    <source>
        <dbReference type="SAM" id="Phobius"/>
    </source>
</evidence>
<keyword evidence="1" id="KW-1133">Transmembrane helix</keyword>
<dbReference type="Proteomes" id="UP001642409">
    <property type="component" value="Unassembled WGS sequence"/>
</dbReference>
<evidence type="ECO:0000313" key="2">
    <source>
        <dbReference type="EMBL" id="CAI9972067.1"/>
    </source>
</evidence>
<protein>
    <submittedName>
        <fullName evidence="3">Hypothetical_protein</fullName>
    </submittedName>
</protein>
<reference evidence="3 4" key="2">
    <citation type="submission" date="2024-07" db="EMBL/GenBank/DDBJ databases">
        <authorList>
            <person name="Akdeniz Z."/>
        </authorList>
    </citation>
    <scope>NUCLEOTIDE SEQUENCE [LARGE SCALE GENOMIC DNA]</scope>
</reference>
<evidence type="ECO:0000313" key="4">
    <source>
        <dbReference type="Proteomes" id="UP001642409"/>
    </source>
</evidence>
<accession>A0AA86R9J5</accession>